<dbReference type="InterPro" id="IPR036505">
    <property type="entry name" value="Amidase/PGRP_sf"/>
</dbReference>
<dbReference type="Gene3D" id="2.30.30.40">
    <property type="entry name" value="SH3 Domains"/>
    <property type="match status" value="1"/>
</dbReference>
<evidence type="ECO:0000313" key="7">
    <source>
        <dbReference type="Proteomes" id="UP001597034"/>
    </source>
</evidence>
<reference evidence="6 7" key="1">
    <citation type="journal article" date="2019" name="Int. J. Syst. Evol. Microbiol.">
        <title>The Global Catalogue of Microorganisms (GCM) 10K type strain sequencing project: providing services to taxonomists for standard genome sequencing and annotation.</title>
        <authorList>
            <consortium name="The Broad Institute Genomics Platform"/>
            <consortium name="The Broad Institute Genome Sequencing Center for Infectious Disease"/>
            <person name="Wu L."/>
            <person name="Ma J."/>
        </authorList>
    </citation>
    <scope>NUCLEOTIDE SEQUENCE [LARGE SCALE GENOMIC DNA]</scope>
    <source>
        <strain evidence="6 7">CGMCC 1.10390</strain>
    </source>
</reference>
<dbReference type="Proteomes" id="UP001597034">
    <property type="component" value="Unassembled WGS sequence"/>
</dbReference>
<evidence type="ECO:0000313" key="6">
    <source>
        <dbReference type="EMBL" id="MFD1644178.1"/>
    </source>
</evidence>
<proteinExistence type="predicted"/>
<gene>
    <name evidence="6" type="ORF">ACFSBL_00615</name>
</gene>
<dbReference type="Pfam" id="PF01510">
    <property type="entry name" value="Amidase_2"/>
    <property type="match status" value="1"/>
</dbReference>
<accession>A0ABD6DFE7</accession>
<dbReference type="InterPro" id="IPR051206">
    <property type="entry name" value="NAMLAA_amidase_2"/>
</dbReference>
<dbReference type="GO" id="GO:0071555">
    <property type="term" value="P:cell wall organization"/>
    <property type="evidence" value="ECO:0007669"/>
    <property type="project" value="UniProtKB-KW"/>
</dbReference>
<keyword evidence="3 6" id="KW-0378">Hydrolase</keyword>
<evidence type="ECO:0000256" key="1">
    <source>
        <dbReference type="ARBA" id="ARBA00001561"/>
    </source>
</evidence>
<keyword evidence="4" id="KW-0961">Cell wall biogenesis/degradation</keyword>
<dbReference type="GO" id="GO:0008745">
    <property type="term" value="F:N-acetylmuramoyl-L-alanine amidase activity"/>
    <property type="evidence" value="ECO:0007669"/>
    <property type="project" value="UniProtKB-EC"/>
</dbReference>
<comment type="caution">
    <text evidence="6">The sequence shown here is derived from an EMBL/GenBank/DDBJ whole genome shotgun (WGS) entry which is preliminary data.</text>
</comment>
<protein>
    <recommendedName>
        <fullName evidence="2">N-acetylmuramoyl-L-alanine amidase</fullName>
        <ecNumber evidence="2">3.5.1.28</ecNumber>
    </recommendedName>
</protein>
<dbReference type="Gene3D" id="3.40.80.10">
    <property type="entry name" value="Peptidoglycan recognition protein-like"/>
    <property type="match status" value="1"/>
</dbReference>
<name>A0ABD6DFE7_9EURY</name>
<organism evidence="6 7">
    <name type="scientific">Haloarchaeobius litoreus</name>
    <dbReference type="NCBI Taxonomy" id="755306"/>
    <lineage>
        <taxon>Archaea</taxon>
        <taxon>Methanobacteriati</taxon>
        <taxon>Methanobacteriota</taxon>
        <taxon>Stenosarchaea group</taxon>
        <taxon>Halobacteria</taxon>
        <taxon>Halobacteriales</taxon>
        <taxon>Halorubellaceae</taxon>
        <taxon>Haloarchaeobius</taxon>
    </lineage>
</organism>
<keyword evidence="7" id="KW-1185">Reference proteome</keyword>
<feature type="domain" description="N-acetylmuramoyl-L-alanine amidase" evidence="5">
    <location>
        <begin position="46"/>
        <end position="196"/>
    </location>
</feature>
<dbReference type="RefSeq" id="WP_256399459.1">
    <property type="nucleotide sequence ID" value="NZ_JANHJR010000002.1"/>
</dbReference>
<dbReference type="InterPro" id="IPR002502">
    <property type="entry name" value="Amidase_domain"/>
</dbReference>
<evidence type="ECO:0000256" key="4">
    <source>
        <dbReference type="ARBA" id="ARBA00023316"/>
    </source>
</evidence>
<dbReference type="PANTHER" id="PTHR30417">
    <property type="entry name" value="N-ACETYLMURAMOYL-L-ALANINE AMIDASE AMID"/>
    <property type="match status" value="1"/>
</dbReference>
<evidence type="ECO:0000259" key="5">
    <source>
        <dbReference type="SMART" id="SM00644"/>
    </source>
</evidence>
<sequence>MTGNRRQFLRATGASLGALALSGMAATTATAADPTDDWQPADSSNYTNASRSASDIRWVVLHTIEGSYEGCISWFQNPDSNVSSHYVVGNQADQTTKMVQLEDVAWTQGNGPYNDTGVSIEMEGYANSTDFNDNIYQQTADVVRYVCETYDVPMQHPTYDIAPCSAYDGQGGVIGHEQIPSPYDCSQVTGGKVDPGDTWDWDYFMSLVNDGSGGGGGGSDPTFADGDIVHNTTDLNTREQPDTSATLVDTFPADTTAEVVNGPVESDGYTWWGLHWLDADVWGWSVEAYLAAGGGATFSDEQPVQTTADVWVREQPGLDAPKVQVMPAYTGGNVVNGPVDEDGYTWWGVHFDDGTNVWAWCPEEWLAAV</sequence>
<dbReference type="EC" id="3.5.1.28" evidence="2"/>
<dbReference type="PANTHER" id="PTHR30417:SF1">
    <property type="entry name" value="N-ACETYLMURAMOYL-L-ALANINE AMIDASE AMID"/>
    <property type="match status" value="1"/>
</dbReference>
<dbReference type="CDD" id="cd06583">
    <property type="entry name" value="PGRP"/>
    <property type="match status" value="1"/>
</dbReference>
<dbReference type="InterPro" id="IPR006311">
    <property type="entry name" value="TAT_signal"/>
</dbReference>
<evidence type="ECO:0000256" key="2">
    <source>
        <dbReference type="ARBA" id="ARBA00011901"/>
    </source>
</evidence>
<evidence type="ECO:0000256" key="3">
    <source>
        <dbReference type="ARBA" id="ARBA00022801"/>
    </source>
</evidence>
<dbReference type="PROSITE" id="PS51318">
    <property type="entry name" value="TAT"/>
    <property type="match status" value="1"/>
</dbReference>
<dbReference type="AlphaFoldDB" id="A0ABD6DFE7"/>
<dbReference type="SMART" id="SM00644">
    <property type="entry name" value="Ami_2"/>
    <property type="match status" value="1"/>
</dbReference>
<comment type="catalytic activity">
    <reaction evidence="1">
        <text>Hydrolyzes the link between N-acetylmuramoyl residues and L-amino acid residues in certain cell-wall glycopeptides.</text>
        <dbReference type="EC" id="3.5.1.28"/>
    </reaction>
</comment>
<dbReference type="EMBL" id="JBHUDO010000001">
    <property type="protein sequence ID" value="MFD1644178.1"/>
    <property type="molecule type" value="Genomic_DNA"/>
</dbReference>
<dbReference type="SUPFAM" id="SSF55846">
    <property type="entry name" value="N-acetylmuramoyl-L-alanine amidase-like"/>
    <property type="match status" value="1"/>
</dbReference>